<evidence type="ECO:0000256" key="1">
    <source>
        <dbReference type="SAM" id="MobiDB-lite"/>
    </source>
</evidence>
<dbReference type="HOGENOM" id="CLU_029307_11_2_1"/>
<dbReference type="InParanoid" id="M1DZK1"/>
<keyword evidence="3" id="KW-1185">Reference proteome</keyword>
<feature type="region of interest" description="Disordered" evidence="1">
    <location>
        <begin position="74"/>
        <end position="114"/>
    </location>
</feature>
<dbReference type="EnsemblPlants" id="PGSC0003DMT400096942">
    <property type="protein sequence ID" value="PGSC0003DMT400096942"/>
    <property type="gene ID" value="PGSC0003DMG400046513"/>
</dbReference>
<sequence>MIWTALIDAVTPLSTTIDSLAARITVSEHNQRETEEVMALKDAITELIQYVDYLKSTDISMVFGTVENLEVPEMLQTTTRNEDRVEQTAEPKSEAETDEEILEENKGAAEEDLTETEAIMIDATV</sequence>
<reference evidence="2" key="2">
    <citation type="submission" date="2015-06" db="UniProtKB">
        <authorList>
            <consortium name="EnsemblPlants"/>
        </authorList>
    </citation>
    <scope>IDENTIFICATION</scope>
    <source>
        <strain evidence="2">DM1-3 516 R44</strain>
    </source>
</reference>
<feature type="compositionally biased region" description="Basic and acidic residues" evidence="1">
    <location>
        <begin position="80"/>
        <end position="95"/>
    </location>
</feature>
<name>M1DZK1_SOLTU</name>
<dbReference type="AlphaFoldDB" id="M1DZK1"/>
<evidence type="ECO:0000313" key="3">
    <source>
        <dbReference type="Proteomes" id="UP000011115"/>
    </source>
</evidence>
<evidence type="ECO:0000313" key="2">
    <source>
        <dbReference type="EnsemblPlants" id="PGSC0003DMT400096942"/>
    </source>
</evidence>
<dbReference type="Proteomes" id="UP000011115">
    <property type="component" value="Unassembled WGS sequence"/>
</dbReference>
<accession>M1DZK1</accession>
<dbReference type="Gramene" id="PGSC0003DMT400096942">
    <property type="protein sequence ID" value="PGSC0003DMT400096942"/>
    <property type="gene ID" value="PGSC0003DMG400046513"/>
</dbReference>
<reference evidence="3" key="1">
    <citation type="journal article" date="2011" name="Nature">
        <title>Genome sequence and analysis of the tuber crop potato.</title>
        <authorList>
            <consortium name="The Potato Genome Sequencing Consortium"/>
        </authorList>
    </citation>
    <scope>NUCLEOTIDE SEQUENCE [LARGE SCALE GENOMIC DNA]</scope>
    <source>
        <strain evidence="3">cv. DM1-3 516 R44</strain>
    </source>
</reference>
<dbReference type="PaxDb" id="4113-PGSC0003DMT400096942"/>
<proteinExistence type="predicted"/>
<protein>
    <submittedName>
        <fullName evidence="2">Polyprotein protein</fullName>
    </submittedName>
</protein>
<organism evidence="2 3">
    <name type="scientific">Solanum tuberosum</name>
    <name type="common">Potato</name>
    <dbReference type="NCBI Taxonomy" id="4113"/>
    <lineage>
        <taxon>Eukaryota</taxon>
        <taxon>Viridiplantae</taxon>
        <taxon>Streptophyta</taxon>
        <taxon>Embryophyta</taxon>
        <taxon>Tracheophyta</taxon>
        <taxon>Spermatophyta</taxon>
        <taxon>Magnoliopsida</taxon>
        <taxon>eudicotyledons</taxon>
        <taxon>Gunneridae</taxon>
        <taxon>Pentapetalae</taxon>
        <taxon>asterids</taxon>
        <taxon>lamiids</taxon>
        <taxon>Solanales</taxon>
        <taxon>Solanaceae</taxon>
        <taxon>Solanoideae</taxon>
        <taxon>Solaneae</taxon>
        <taxon>Solanum</taxon>
    </lineage>
</organism>